<protein>
    <submittedName>
        <fullName evidence="1">Uncharacterized protein</fullName>
    </submittedName>
</protein>
<sequence>MVKELGGATAVPSFEWVLPLRKAPRGRVKQRSNVAEAQMTVRIPTVPWIDGPRQDLWFSSLSHSLRVTKALLPGVKLYRSYGFWISPFVGCYCQDGIQRNLKSNNLIQVFAVATRYFFDEQKDLLYLQIQITV</sequence>
<proteinExistence type="predicted"/>
<reference evidence="1 2" key="1">
    <citation type="journal article" date="2024" name="Ann. Entomol. Soc. Am.">
        <title>Genomic analyses of the southern and eastern yellowjacket wasps (Hymenoptera: Vespidae) reveal evolutionary signatures of social life.</title>
        <authorList>
            <person name="Catto M.A."/>
            <person name="Caine P.B."/>
            <person name="Orr S.E."/>
            <person name="Hunt B.G."/>
            <person name="Goodisman M.A.D."/>
        </authorList>
    </citation>
    <scope>NUCLEOTIDE SEQUENCE [LARGE SCALE GENOMIC DNA]</scope>
    <source>
        <strain evidence="1">232</strain>
        <tissue evidence="1">Head and thorax</tissue>
    </source>
</reference>
<dbReference type="Proteomes" id="UP001607303">
    <property type="component" value="Unassembled WGS sequence"/>
</dbReference>
<name>A0ABD2D157_VESMC</name>
<comment type="caution">
    <text evidence="1">The sequence shown here is derived from an EMBL/GenBank/DDBJ whole genome shotgun (WGS) entry which is preliminary data.</text>
</comment>
<dbReference type="EMBL" id="JAYRBN010000007">
    <property type="protein sequence ID" value="KAL2751104.1"/>
    <property type="molecule type" value="Genomic_DNA"/>
</dbReference>
<evidence type="ECO:0000313" key="2">
    <source>
        <dbReference type="Proteomes" id="UP001607303"/>
    </source>
</evidence>
<evidence type="ECO:0000313" key="1">
    <source>
        <dbReference type="EMBL" id="KAL2751104.1"/>
    </source>
</evidence>
<gene>
    <name evidence="1" type="ORF">V1477_000262</name>
</gene>
<keyword evidence="2" id="KW-1185">Reference proteome</keyword>
<accession>A0ABD2D157</accession>
<organism evidence="1 2">
    <name type="scientific">Vespula maculifrons</name>
    <name type="common">Eastern yellow jacket</name>
    <name type="synonym">Wasp</name>
    <dbReference type="NCBI Taxonomy" id="7453"/>
    <lineage>
        <taxon>Eukaryota</taxon>
        <taxon>Metazoa</taxon>
        <taxon>Ecdysozoa</taxon>
        <taxon>Arthropoda</taxon>
        <taxon>Hexapoda</taxon>
        <taxon>Insecta</taxon>
        <taxon>Pterygota</taxon>
        <taxon>Neoptera</taxon>
        <taxon>Endopterygota</taxon>
        <taxon>Hymenoptera</taxon>
        <taxon>Apocrita</taxon>
        <taxon>Aculeata</taxon>
        <taxon>Vespoidea</taxon>
        <taxon>Vespidae</taxon>
        <taxon>Vespinae</taxon>
        <taxon>Vespula</taxon>
    </lineage>
</organism>
<dbReference type="AlphaFoldDB" id="A0ABD2D157"/>